<name>A0ABU9APZ9_9BACT</name>
<gene>
    <name evidence="1" type="ORF">WKV53_01105</name>
</gene>
<protein>
    <recommendedName>
        <fullName evidence="3">Lipoprotein</fullName>
    </recommendedName>
</protein>
<sequence length="163" mass="18146">MVKHSSKIRNWCGVSGIAAASVAGLLAGCGNALYSAAQVPGLKQVSDSMNERAFVEWMESDPAPQVRTRVAQGEYRLLGLAIYDRKDYWIPGVTRRGTKAKYDDYDVTWQGMGGRNEKHIPLAESYMSRFNAMMLEERKGVPLDLYGRGPRHDDYSGAVKKAR</sequence>
<dbReference type="Proteomes" id="UP001371305">
    <property type="component" value="Unassembled WGS sequence"/>
</dbReference>
<organism evidence="1 2">
    <name type="scientific">Luteolibacter soli</name>
    <dbReference type="NCBI Taxonomy" id="3135280"/>
    <lineage>
        <taxon>Bacteria</taxon>
        <taxon>Pseudomonadati</taxon>
        <taxon>Verrucomicrobiota</taxon>
        <taxon>Verrucomicrobiia</taxon>
        <taxon>Verrucomicrobiales</taxon>
        <taxon>Verrucomicrobiaceae</taxon>
        <taxon>Luteolibacter</taxon>
    </lineage>
</organism>
<dbReference type="EMBL" id="JBBUKT010000001">
    <property type="protein sequence ID" value="MEK7949069.1"/>
    <property type="molecule type" value="Genomic_DNA"/>
</dbReference>
<reference evidence="1 2" key="1">
    <citation type="submission" date="2024-04" db="EMBL/GenBank/DDBJ databases">
        <title>Luteolibacter sp. isolated from soil.</title>
        <authorList>
            <person name="An J."/>
        </authorList>
    </citation>
    <scope>NUCLEOTIDE SEQUENCE [LARGE SCALE GENOMIC DNA]</scope>
    <source>
        <strain evidence="1 2">Y139</strain>
    </source>
</reference>
<comment type="caution">
    <text evidence="1">The sequence shown here is derived from an EMBL/GenBank/DDBJ whole genome shotgun (WGS) entry which is preliminary data.</text>
</comment>
<accession>A0ABU9APZ9</accession>
<evidence type="ECO:0000313" key="1">
    <source>
        <dbReference type="EMBL" id="MEK7949069.1"/>
    </source>
</evidence>
<evidence type="ECO:0008006" key="3">
    <source>
        <dbReference type="Google" id="ProtNLM"/>
    </source>
</evidence>
<keyword evidence="2" id="KW-1185">Reference proteome</keyword>
<dbReference type="PROSITE" id="PS51257">
    <property type="entry name" value="PROKAR_LIPOPROTEIN"/>
    <property type="match status" value="1"/>
</dbReference>
<dbReference type="RefSeq" id="WP_341402458.1">
    <property type="nucleotide sequence ID" value="NZ_JBBUKT010000001.1"/>
</dbReference>
<evidence type="ECO:0000313" key="2">
    <source>
        <dbReference type="Proteomes" id="UP001371305"/>
    </source>
</evidence>
<proteinExistence type="predicted"/>